<gene>
    <name evidence="1" type="ORF">DW070_16635</name>
</gene>
<name>A0A3E2TC02_9FIRM</name>
<evidence type="ECO:0000313" key="2">
    <source>
        <dbReference type="Proteomes" id="UP000260773"/>
    </source>
</evidence>
<dbReference type="EMBL" id="QVEP01000078">
    <property type="protein sequence ID" value="RGB72378.1"/>
    <property type="molecule type" value="Genomic_DNA"/>
</dbReference>
<accession>A0A3E2TC02</accession>
<comment type="caution">
    <text evidence="1">The sequence shown here is derived from an EMBL/GenBank/DDBJ whole genome shotgun (WGS) entry which is preliminary data.</text>
</comment>
<dbReference type="Pfam" id="PF12784">
    <property type="entry name" value="PDDEXK_2"/>
    <property type="match status" value="1"/>
</dbReference>
<dbReference type="AlphaFoldDB" id="A0A3E2TC02"/>
<dbReference type="Proteomes" id="UP000260773">
    <property type="component" value="Unassembled WGS sequence"/>
</dbReference>
<sequence>MNTAIVNAITAAGSKAQYDACAKRLIGQKIILSHILVRTVEEFKGMKPEEVVLLIEGDPQIGTVPVSPGMTNRQNNNNSNTDVNQNITDAIDASDISRSTNTRVGGLNTEDSEINEGTIRFDIIFYVRMKDGLAQMIINIEIQKDQPKDYHLLNRSIYYVSRMISSQKDRDFEHSNYDDLKHVFSIWICLNMDENSLTRYYLSSENILGNPQWKGKQDLLNIVLIGITREIPKQDEKYELHRLLGTLLSDKLAINTKFEIMKSEYHIPLNDDFRRDVNIMCNLGEGIEERAIRETTERVTNEMTQQFIISMYKKGYSLEQISDIIDKSTSEIEEIVNTAVLSV</sequence>
<dbReference type="RefSeq" id="WP_117529220.1">
    <property type="nucleotide sequence ID" value="NZ_JAQDKA010000004.1"/>
</dbReference>
<organism evidence="1 2">
    <name type="scientific">Coprococcus catus</name>
    <dbReference type="NCBI Taxonomy" id="116085"/>
    <lineage>
        <taxon>Bacteria</taxon>
        <taxon>Bacillati</taxon>
        <taxon>Bacillota</taxon>
        <taxon>Clostridia</taxon>
        <taxon>Lachnospirales</taxon>
        <taxon>Lachnospiraceae</taxon>
        <taxon>Coprococcus</taxon>
    </lineage>
</organism>
<reference evidence="1 2" key="1">
    <citation type="submission" date="2018-08" db="EMBL/GenBank/DDBJ databases">
        <title>A genome reference for cultivated species of the human gut microbiota.</title>
        <authorList>
            <person name="Zou Y."/>
            <person name="Xue W."/>
            <person name="Luo G."/>
        </authorList>
    </citation>
    <scope>NUCLEOTIDE SEQUENCE [LARGE SCALE GENOMIC DNA]</scope>
    <source>
        <strain evidence="1 2">AF45-17</strain>
    </source>
</reference>
<evidence type="ECO:0008006" key="3">
    <source>
        <dbReference type="Google" id="ProtNLM"/>
    </source>
</evidence>
<protein>
    <recommendedName>
        <fullName evidence="3">PD-(D/E)XK nuclease family transposase</fullName>
    </recommendedName>
</protein>
<proteinExistence type="predicted"/>
<evidence type="ECO:0000313" key="1">
    <source>
        <dbReference type="EMBL" id="RGB72378.1"/>
    </source>
</evidence>